<organism evidence="2">
    <name type="scientific">Telmatobacter sp. DSM 110680</name>
    <dbReference type="NCBI Taxonomy" id="3036704"/>
    <lineage>
        <taxon>Bacteria</taxon>
        <taxon>Pseudomonadati</taxon>
        <taxon>Acidobacteriota</taxon>
        <taxon>Terriglobia</taxon>
        <taxon>Terriglobales</taxon>
        <taxon>Acidobacteriaceae</taxon>
        <taxon>Telmatobacter</taxon>
    </lineage>
</organism>
<dbReference type="HAMAP" id="MF_02088">
    <property type="entry name" value="Q_prec_transport"/>
    <property type="match status" value="1"/>
</dbReference>
<feature type="transmembrane region" description="Helical" evidence="1">
    <location>
        <begin position="177"/>
        <end position="199"/>
    </location>
</feature>
<comment type="function">
    <text evidence="1">Involved in the import of queuosine (Q) precursors, required for Q precursor salvage.</text>
</comment>
<dbReference type="PANTHER" id="PTHR34300:SF2">
    <property type="entry name" value="QUEUOSINE PRECURSOR TRANSPORTER-RELATED"/>
    <property type="match status" value="1"/>
</dbReference>
<feature type="transmembrane region" description="Helical" evidence="1">
    <location>
        <begin position="38"/>
        <end position="59"/>
    </location>
</feature>
<feature type="transmembrane region" description="Helical" evidence="1">
    <location>
        <begin position="140"/>
        <end position="165"/>
    </location>
</feature>
<keyword evidence="1" id="KW-0472">Membrane</keyword>
<keyword evidence="1" id="KW-1133">Transmembrane helix</keyword>
<dbReference type="AlphaFoldDB" id="A0AAU7DPX7"/>
<comment type="subcellular location">
    <subcellularLocation>
        <location evidence="1">Cell membrane</location>
        <topology evidence="1">Multi-pass membrane protein</topology>
    </subcellularLocation>
</comment>
<feature type="transmembrane region" description="Helical" evidence="1">
    <location>
        <begin position="7"/>
        <end position="26"/>
    </location>
</feature>
<proteinExistence type="inferred from homology"/>
<gene>
    <name evidence="2" type="ORF">P8935_07280</name>
</gene>
<dbReference type="PANTHER" id="PTHR34300">
    <property type="entry name" value="QUEUOSINE PRECURSOR TRANSPORTER-RELATED"/>
    <property type="match status" value="1"/>
</dbReference>
<keyword evidence="1" id="KW-0812">Transmembrane</keyword>
<name>A0AAU7DPX7_9BACT</name>
<comment type="similarity">
    <text evidence="1">Belongs to the vitamin uptake transporter (VUT/ECF) (TC 2.A.88) family. Q precursor transporter subfamily.</text>
</comment>
<accession>A0AAU7DPX7</accession>
<protein>
    <recommendedName>
        <fullName evidence="1">Probable queuosine precursor transporter</fullName>
        <shortName evidence="1">Q precursor transporter</shortName>
    </recommendedName>
</protein>
<dbReference type="InterPro" id="IPR003744">
    <property type="entry name" value="YhhQ"/>
</dbReference>
<reference evidence="2" key="1">
    <citation type="submission" date="2023-03" db="EMBL/GenBank/DDBJ databases">
        <title>Edaphobacter sp.</title>
        <authorList>
            <person name="Huber K.J."/>
            <person name="Papendorf J."/>
            <person name="Pilke C."/>
            <person name="Bunk B."/>
            <person name="Sproeer C."/>
            <person name="Pester M."/>
        </authorList>
    </citation>
    <scope>NUCLEOTIDE SEQUENCE</scope>
    <source>
        <strain evidence="2">DSM 110680</strain>
    </source>
</reference>
<dbReference type="NCBIfam" id="TIGR00697">
    <property type="entry name" value="queuosine precursor transporter"/>
    <property type="match status" value="1"/>
</dbReference>
<keyword evidence="1" id="KW-1003">Cell membrane</keyword>
<dbReference type="Pfam" id="PF02592">
    <property type="entry name" value="Vut_1"/>
    <property type="match status" value="1"/>
</dbReference>
<dbReference type="EMBL" id="CP121196">
    <property type="protein sequence ID" value="XBH19112.1"/>
    <property type="molecule type" value="Genomic_DNA"/>
</dbReference>
<keyword evidence="1" id="KW-0813">Transport</keyword>
<sequence length="227" mass="25073">MNRRYRYLDLMTIGFVVVLLISNLVGPKICRIGPLRPSAAEFLFPLTYICGDVFTEVYGYGSSRRAIWLGFFAMALLIAMGQVAVSLPPAPEWHGQEAFANVFSVVPRFALASLVAYWCGEFTNSFTLAKLKLLTGGRWLWTRTVGSTLTGQAVDTTVLIVIAFAGTQPPGMLVRMIVSAYLIKVAVEVMATPVTYLVVGWLKRRESADAFDNQTDFNPFRLQGESA</sequence>
<evidence type="ECO:0000313" key="2">
    <source>
        <dbReference type="EMBL" id="XBH19112.1"/>
    </source>
</evidence>
<dbReference type="RefSeq" id="WP_348264327.1">
    <property type="nucleotide sequence ID" value="NZ_CP121196.1"/>
</dbReference>
<feature type="transmembrane region" description="Helical" evidence="1">
    <location>
        <begin position="66"/>
        <end position="87"/>
    </location>
</feature>
<evidence type="ECO:0000256" key="1">
    <source>
        <dbReference type="HAMAP-Rule" id="MF_02088"/>
    </source>
</evidence>
<feature type="transmembrane region" description="Helical" evidence="1">
    <location>
        <begin position="99"/>
        <end position="119"/>
    </location>
</feature>
<dbReference type="GO" id="GO:0022857">
    <property type="term" value="F:transmembrane transporter activity"/>
    <property type="evidence" value="ECO:0007669"/>
    <property type="project" value="UniProtKB-UniRule"/>
</dbReference>
<dbReference type="GO" id="GO:0005886">
    <property type="term" value="C:plasma membrane"/>
    <property type="evidence" value="ECO:0007669"/>
    <property type="project" value="UniProtKB-SubCell"/>
</dbReference>